<dbReference type="Proteomes" id="UP000475325">
    <property type="component" value="Unassembled WGS sequence"/>
</dbReference>
<accession>A0A7C8JVR4</accession>
<evidence type="ECO:0000313" key="4">
    <source>
        <dbReference type="Proteomes" id="UP000480548"/>
    </source>
</evidence>
<comment type="caution">
    <text evidence="2">The sequence shown here is derived from an EMBL/GenBank/DDBJ whole genome shotgun (WGS) entry which is preliminary data.</text>
</comment>
<reference evidence="3 4" key="1">
    <citation type="submission" date="2019-06" db="EMBL/GenBank/DDBJ databases">
        <authorList>
            <person name="Palmer J.M."/>
        </authorList>
    </citation>
    <scope>NUCLEOTIDE SEQUENCE [LARGE SCALE GENOMIC DNA]</scope>
    <source>
        <strain evidence="1 3">TWF102</strain>
        <strain evidence="2 4">TWF703</strain>
    </source>
</reference>
<evidence type="ECO:0000313" key="2">
    <source>
        <dbReference type="EMBL" id="KAF3142841.1"/>
    </source>
</evidence>
<evidence type="ECO:0000313" key="1">
    <source>
        <dbReference type="EMBL" id="KAF3112716.1"/>
    </source>
</evidence>
<name>A0A7C8JVR4_ORBOL</name>
<evidence type="ECO:0000313" key="3">
    <source>
        <dbReference type="Proteomes" id="UP000475325"/>
    </source>
</evidence>
<dbReference type="EMBL" id="WIQW01000002">
    <property type="protein sequence ID" value="KAF3112716.1"/>
    <property type="molecule type" value="Genomic_DNA"/>
</dbReference>
<dbReference type="EMBL" id="WIQZ01000010">
    <property type="protein sequence ID" value="KAF3142841.1"/>
    <property type="molecule type" value="Genomic_DNA"/>
</dbReference>
<organism evidence="2 4">
    <name type="scientific">Orbilia oligospora</name>
    <name type="common">Nematode-trapping fungus</name>
    <name type="synonym">Arthrobotrys oligospora</name>
    <dbReference type="NCBI Taxonomy" id="2813651"/>
    <lineage>
        <taxon>Eukaryota</taxon>
        <taxon>Fungi</taxon>
        <taxon>Dikarya</taxon>
        <taxon>Ascomycota</taxon>
        <taxon>Pezizomycotina</taxon>
        <taxon>Orbiliomycetes</taxon>
        <taxon>Orbiliales</taxon>
        <taxon>Orbiliaceae</taxon>
        <taxon>Orbilia</taxon>
    </lineage>
</organism>
<proteinExistence type="predicted"/>
<protein>
    <submittedName>
        <fullName evidence="2">Uncharacterized protein</fullName>
    </submittedName>
</protein>
<dbReference type="AlphaFoldDB" id="A0A7C8JVR4"/>
<gene>
    <name evidence="1" type="ORF">TWF102_004113</name>
    <name evidence="2" type="ORF">TWF703_000345</name>
</gene>
<dbReference type="Proteomes" id="UP000480548">
    <property type="component" value="Unassembled WGS sequence"/>
</dbReference>
<sequence length="95" mass="10376">MTPENLDFAAAPYLQTFTVLCLKPPSTKGVVWKPLHLGLLGFGVVTLESVDVESITDHFKRFSRSRNFFDFTVQVLVGSEILGDGVDVANFGGTL</sequence>